<proteinExistence type="predicted"/>
<accession>A0ABV7CTZ6</accession>
<reference evidence="2" key="1">
    <citation type="journal article" date="2019" name="Int. J. Syst. Evol. Microbiol.">
        <title>The Global Catalogue of Microorganisms (GCM) 10K type strain sequencing project: providing services to taxonomists for standard genome sequencing and annotation.</title>
        <authorList>
            <consortium name="The Broad Institute Genomics Platform"/>
            <consortium name="The Broad Institute Genome Sequencing Center for Infectious Disease"/>
            <person name="Wu L."/>
            <person name="Ma J."/>
        </authorList>
    </citation>
    <scope>NUCLEOTIDE SEQUENCE [LARGE SCALE GENOMIC DNA]</scope>
    <source>
        <strain evidence="2">KCTC 13128</strain>
    </source>
</reference>
<comment type="caution">
    <text evidence="1">The sequence shown here is derived from an EMBL/GenBank/DDBJ whole genome shotgun (WGS) entry which is preliminary data.</text>
</comment>
<keyword evidence="2" id="KW-1185">Reference proteome</keyword>
<name>A0ABV7CTZ6_9BACI</name>
<evidence type="ECO:0000313" key="2">
    <source>
        <dbReference type="Proteomes" id="UP001595279"/>
    </source>
</evidence>
<sequence length="47" mass="4978">MISAAQAGNPPKRDDISSTCVKSAGARVYRQQTQEICRSAMISAAHA</sequence>
<dbReference type="RefSeq" id="WP_390270014.1">
    <property type="nucleotide sequence ID" value="NZ_JBHRSA010000025.1"/>
</dbReference>
<gene>
    <name evidence="1" type="ORF">ACFOGI_06120</name>
</gene>
<dbReference type="Proteomes" id="UP001595279">
    <property type="component" value="Unassembled WGS sequence"/>
</dbReference>
<dbReference type="EMBL" id="JBHRSA010000025">
    <property type="protein sequence ID" value="MFC3039822.1"/>
    <property type="molecule type" value="Genomic_DNA"/>
</dbReference>
<evidence type="ECO:0000313" key="1">
    <source>
        <dbReference type="EMBL" id="MFC3039822.1"/>
    </source>
</evidence>
<organism evidence="1 2">
    <name type="scientific">Virgibacillus xinjiangensis</name>
    <dbReference type="NCBI Taxonomy" id="393090"/>
    <lineage>
        <taxon>Bacteria</taxon>
        <taxon>Bacillati</taxon>
        <taxon>Bacillota</taxon>
        <taxon>Bacilli</taxon>
        <taxon>Bacillales</taxon>
        <taxon>Bacillaceae</taxon>
        <taxon>Virgibacillus</taxon>
    </lineage>
</organism>
<protein>
    <submittedName>
        <fullName evidence="1">Uncharacterized protein</fullName>
    </submittedName>
</protein>